<gene>
    <name evidence="1" type="ORF">A2908_01170</name>
</gene>
<dbReference type="Proteomes" id="UP000176774">
    <property type="component" value="Unassembled WGS sequence"/>
</dbReference>
<protein>
    <recommendedName>
        <fullName evidence="3">TIGR04255 family protein</fullName>
    </recommendedName>
</protein>
<proteinExistence type="predicted"/>
<accession>A0A1G2IEH6</accession>
<dbReference type="EMBL" id="MHPA01000015">
    <property type="protein sequence ID" value="OGZ73123.1"/>
    <property type="molecule type" value="Genomic_DNA"/>
</dbReference>
<dbReference type="STRING" id="1802214.A2908_01170"/>
<organism evidence="1 2">
    <name type="scientific">Candidatus Staskawiczbacteria bacterium RIFCSPLOWO2_01_FULL_38_12b</name>
    <dbReference type="NCBI Taxonomy" id="1802214"/>
    <lineage>
        <taxon>Bacteria</taxon>
        <taxon>Candidatus Staskawicziibacteriota</taxon>
    </lineage>
</organism>
<dbReference type="AlphaFoldDB" id="A0A1G2IEH6"/>
<reference evidence="1 2" key="1">
    <citation type="journal article" date="2016" name="Nat. Commun.">
        <title>Thousands of microbial genomes shed light on interconnected biogeochemical processes in an aquifer system.</title>
        <authorList>
            <person name="Anantharaman K."/>
            <person name="Brown C.T."/>
            <person name="Hug L.A."/>
            <person name="Sharon I."/>
            <person name="Castelle C.J."/>
            <person name="Probst A.J."/>
            <person name="Thomas B.C."/>
            <person name="Singh A."/>
            <person name="Wilkins M.J."/>
            <person name="Karaoz U."/>
            <person name="Brodie E.L."/>
            <person name="Williams K.H."/>
            <person name="Hubbard S.S."/>
            <person name="Banfield J.F."/>
        </authorList>
    </citation>
    <scope>NUCLEOTIDE SEQUENCE [LARGE SCALE GENOMIC DNA]</scope>
</reference>
<evidence type="ECO:0000313" key="2">
    <source>
        <dbReference type="Proteomes" id="UP000176774"/>
    </source>
</evidence>
<comment type="caution">
    <text evidence="1">The sequence shown here is derived from an EMBL/GenBank/DDBJ whole genome shotgun (WGS) entry which is preliminary data.</text>
</comment>
<evidence type="ECO:0000313" key="1">
    <source>
        <dbReference type="EMBL" id="OGZ73123.1"/>
    </source>
</evidence>
<sequence>MRPIKTIIEIRYKTPSNQFDFVSNIINAIGGTPPPDSKSFLGGGVNVQLKNKKITVIVEPKRLGINLEDTSLTTDQLKASVRDLVHRINNHMNWGVMERVGIRTTWIKEVDDFDSFVAKIKDIFFKPNVLLNESIDVAMPLTMLGVNNSKINYNFGVMKKEQLLGQYMEYRDNINVPEVFTLVDFDYFNMLNRNYSKSIFSNFLNEAIDAGNKKAEETFTLLNI</sequence>
<evidence type="ECO:0008006" key="3">
    <source>
        <dbReference type="Google" id="ProtNLM"/>
    </source>
</evidence>
<name>A0A1G2IEH6_9BACT</name>